<keyword evidence="1" id="KW-0472">Membrane</keyword>
<sequence>MCCSSQNNHVFMIESSLEKLMEMNTLTKFHFDKKDHDTENKHKRSRKRFLLLGLLLQQLFADSSYLGFLLQPFLLQQRKGYTTNQPSTAETRLDDFRCIYIPQMSLQQ</sequence>
<name>A0A218WU87_PUNGR</name>
<keyword evidence="1" id="KW-1133">Transmembrane helix</keyword>
<gene>
    <name evidence="2" type="ORF">CDL15_Pgr009792</name>
</gene>
<proteinExistence type="predicted"/>
<comment type="caution">
    <text evidence="2">The sequence shown here is derived from an EMBL/GenBank/DDBJ whole genome shotgun (WGS) entry which is preliminary data.</text>
</comment>
<organism evidence="2 3">
    <name type="scientific">Punica granatum</name>
    <name type="common">Pomegranate</name>
    <dbReference type="NCBI Taxonomy" id="22663"/>
    <lineage>
        <taxon>Eukaryota</taxon>
        <taxon>Viridiplantae</taxon>
        <taxon>Streptophyta</taxon>
        <taxon>Embryophyta</taxon>
        <taxon>Tracheophyta</taxon>
        <taxon>Spermatophyta</taxon>
        <taxon>Magnoliopsida</taxon>
        <taxon>eudicotyledons</taxon>
        <taxon>Gunneridae</taxon>
        <taxon>Pentapetalae</taxon>
        <taxon>rosids</taxon>
        <taxon>malvids</taxon>
        <taxon>Myrtales</taxon>
        <taxon>Lythraceae</taxon>
        <taxon>Punica</taxon>
    </lineage>
</organism>
<dbReference type="EMBL" id="MTKT01003224">
    <property type="protein sequence ID" value="OWM76146.1"/>
    <property type="molecule type" value="Genomic_DNA"/>
</dbReference>
<dbReference type="Proteomes" id="UP000197138">
    <property type="component" value="Unassembled WGS sequence"/>
</dbReference>
<dbReference type="AlphaFoldDB" id="A0A218WU87"/>
<reference evidence="3" key="1">
    <citation type="journal article" date="2017" name="Plant J.">
        <title>The pomegranate (Punica granatum L.) genome and the genomics of punicalagin biosynthesis.</title>
        <authorList>
            <person name="Qin G."/>
            <person name="Xu C."/>
            <person name="Ming R."/>
            <person name="Tang H."/>
            <person name="Guyot R."/>
            <person name="Kramer E.M."/>
            <person name="Hu Y."/>
            <person name="Yi X."/>
            <person name="Qi Y."/>
            <person name="Xu X."/>
            <person name="Gao Z."/>
            <person name="Pan H."/>
            <person name="Jian J."/>
            <person name="Tian Y."/>
            <person name="Yue Z."/>
            <person name="Xu Y."/>
        </authorList>
    </citation>
    <scope>NUCLEOTIDE SEQUENCE [LARGE SCALE GENOMIC DNA]</scope>
    <source>
        <strain evidence="3">cv. Dabenzi</strain>
    </source>
</reference>
<protein>
    <submittedName>
        <fullName evidence="2">Uncharacterized protein</fullName>
    </submittedName>
</protein>
<accession>A0A218WU87</accession>
<evidence type="ECO:0000313" key="2">
    <source>
        <dbReference type="EMBL" id="OWM76146.1"/>
    </source>
</evidence>
<evidence type="ECO:0000313" key="3">
    <source>
        <dbReference type="Proteomes" id="UP000197138"/>
    </source>
</evidence>
<feature type="transmembrane region" description="Helical" evidence="1">
    <location>
        <begin position="49"/>
        <end position="70"/>
    </location>
</feature>
<keyword evidence="1" id="KW-0812">Transmembrane</keyword>
<evidence type="ECO:0000256" key="1">
    <source>
        <dbReference type="SAM" id="Phobius"/>
    </source>
</evidence>